<dbReference type="OrthoDB" id="9795980at2"/>
<reference evidence="2" key="1">
    <citation type="submission" date="2017-11" db="EMBL/GenBank/DDBJ databases">
        <authorList>
            <person name="Chan K.G."/>
            <person name="Lee L.S."/>
        </authorList>
    </citation>
    <scope>NUCLEOTIDE SEQUENCE [LARGE SCALE GENOMIC DNA]</scope>
    <source>
        <strain evidence="2">DSM 100970</strain>
    </source>
</reference>
<accession>A0A2I7N4P4</accession>
<dbReference type="Pfam" id="PF02482">
    <property type="entry name" value="Ribosomal_S30AE"/>
    <property type="match status" value="1"/>
</dbReference>
<dbReference type="InterPro" id="IPR036567">
    <property type="entry name" value="RHF-like"/>
</dbReference>
<dbReference type="AlphaFoldDB" id="A0A2I7N4P4"/>
<dbReference type="RefSeq" id="WP_102950729.1">
    <property type="nucleotide sequence ID" value="NZ_CP024847.1"/>
</dbReference>
<sequence>MKNLSILCKDFDLTDAIKLYATEKMSALDKYFPEAGAAASFNLRLGKVSNSHNSGKIFYAEVSIKTPEKNFGALVESEDIYAAIDQLKDDLAHNIAHYKDKEHTKNIRSARKFKEELHTVAE</sequence>
<name>A0A2I7N4P4_9NEIS</name>
<dbReference type="Proteomes" id="UP000236655">
    <property type="component" value="Chromosome"/>
</dbReference>
<evidence type="ECO:0000313" key="1">
    <source>
        <dbReference type="EMBL" id="AUR51430.1"/>
    </source>
</evidence>
<dbReference type="InterPro" id="IPR003489">
    <property type="entry name" value="RHF/RaiA"/>
</dbReference>
<keyword evidence="2" id="KW-1185">Reference proteome</keyword>
<protein>
    <submittedName>
        <fullName evidence="1">Ribosomal subunit interface protein</fullName>
    </submittedName>
</protein>
<proteinExistence type="predicted"/>
<organism evidence="1 2">
    <name type="scientific">Aquella oligotrophica</name>
    <dbReference type="NCBI Taxonomy" id="2067065"/>
    <lineage>
        <taxon>Bacteria</taxon>
        <taxon>Pseudomonadati</taxon>
        <taxon>Pseudomonadota</taxon>
        <taxon>Betaproteobacteria</taxon>
        <taxon>Neisseriales</taxon>
        <taxon>Neisseriaceae</taxon>
        <taxon>Aquella</taxon>
    </lineage>
</organism>
<dbReference type="EMBL" id="CP024847">
    <property type="protein sequence ID" value="AUR51430.1"/>
    <property type="molecule type" value="Genomic_DNA"/>
</dbReference>
<dbReference type="CDD" id="cd00552">
    <property type="entry name" value="RaiA"/>
    <property type="match status" value="1"/>
</dbReference>
<gene>
    <name evidence="1" type="primary">raiA</name>
    <name evidence="1" type="ORF">CUN60_03660</name>
</gene>
<evidence type="ECO:0000313" key="2">
    <source>
        <dbReference type="Proteomes" id="UP000236655"/>
    </source>
</evidence>
<dbReference type="Gene3D" id="3.30.160.100">
    <property type="entry name" value="Ribosome hibernation promotion factor-like"/>
    <property type="match status" value="1"/>
</dbReference>
<dbReference type="NCBIfam" id="TIGR00741">
    <property type="entry name" value="yfiA"/>
    <property type="match status" value="1"/>
</dbReference>
<dbReference type="KEGG" id="nba:CUN60_03660"/>
<dbReference type="SUPFAM" id="SSF69754">
    <property type="entry name" value="Ribosome binding protein Y (YfiA homologue)"/>
    <property type="match status" value="1"/>
</dbReference>